<evidence type="ECO:0000256" key="3">
    <source>
        <dbReference type="ARBA" id="ARBA00022741"/>
    </source>
</evidence>
<keyword evidence="1" id="KW-0813">Transport</keyword>
<sequence>MNGDDLVVSIDNAVPRLQVEHRFAGSRTTALVGPNGAGKSTMLRVIAGLLRGDSGTRITLGDSVFRGPRAFVPPHRRGIALLSQDARLFPHLSVAENVAFAPSAQRLPRAEVRERVTRWLGAVEAGDLADRKPDQLSGGQTQRVAIARALAADPRILLLDEPFRALDVGVASRLRALLRGLLADRGRTTIMVTHDPVDALGLAEDIVVLDQGQVVESGSTRDVLTNPRSRFSASLSGLNLFVGRIGEANAVVDAAGNRVVGTTGEDVPPGDLGTGTPAAATFSPRAVAVYLEAPHGSPRTTLRATVRDVVPSGGHALVNTDAGGQVVAAEVTWEAAADLGLVAGVQVVLVVKASEVRVSAVAER</sequence>
<dbReference type="Pfam" id="PF03459">
    <property type="entry name" value="TOBE"/>
    <property type="match status" value="1"/>
</dbReference>
<dbReference type="InterPro" id="IPR005116">
    <property type="entry name" value="Transp-assoc_OB_typ1"/>
</dbReference>
<feature type="domain" description="ABC transporter" evidence="6">
    <location>
        <begin position="1"/>
        <end position="236"/>
    </location>
</feature>
<keyword evidence="9" id="KW-1185">Reference proteome</keyword>
<reference evidence="9" key="1">
    <citation type="submission" date="2020-07" db="EMBL/GenBank/DDBJ databases">
        <title>novel species isolated from the respiratory tract of Marmot.</title>
        <authorList>
            <person name="Zhang G."/>
        </authorList>
    </citation>
    <scope>NUCLEOTIDE SEQUENCE [LARGE SCALE GENOMIC DNA]</scope>
    <source>
        <strain evidence="9">686</strain>
    </source>
</reference>
<dbReference type="InterPro" id="IPR003439">
    <property type="entry name" value="ABC_transporter-like_ATP-bd"/>
</dbReference>
<organism evidence="8 9">
    <name type="scientific">Gordonia jinghuaiqii</name>
    <dbReference type="NCBI Taxonomy" id="2758710"/>
    <lineage>
        <taxon>Bacteria</taxon>
        <taxon>Bacillati</taxon>
        <taxon>Actinomycetota</taxon>
        <taxon>Actinomycetes</taxon>
        <taxon>Mycobacteriales</taxon>
        <taxon>Gordoniaceae</taxon>
        <taxon>Gordonia</taxon>
    </lineage>
</organism>
<dbReference type="GO" id="GO:0015689">
    <property type="term" value="P:molybdate ion transport"/>
    <property type="evidence" value="ECO:0007669"/>
    <property type="project" value="InterPro"/>
</dbReference>
<protein>
    <submittedName>
        <fullName evidence="8">ATP-binding cassette domain-containing protein</fullName>
    </submittedName>
</protein>
<dbReference type="KEGG" id="gji:H1R19_21500"/>
<proteinExistence type="predicted"/>
<evidence type="ECO:0000313" key="8">
    <source>
        <dbReference type="EMBL" id="QMT01364.1"/>
    </source>
</evidence>
<dbReference type="SUPFAM" id="SSF50331">
    <property type="entry name" value="MOP-like"/>
    <property type="match status" value="1"/>
</dbReference>
<dbReference type="InterPro" id="IPR027417">
    <property type="entry name" value="P-loop_NTPase"/>
</dbReference>
<feature type="domain" description="Mop" evidence="7">
    <location>
        <begin position="295"/>
        <end position="360"/>
    </location>
</feature>
<evidence type="ECO:0000313" key="9">
    <source>
        <dbReference type="Proteomes" id="UP000515663"/>
    </source>
</evidence>
<dbReference type="GO" id="GO:0005524">
    <property type="term" value="F:ATP binding"/>
    <property type="evidence" value="ECO:0007669"/>
    <property type="project" value="UniProtKB-KW"/>
</dbReference>
<evidence type="ECO:0000256" key="4">
    <source>
        <dbReference type="ARBA" id="ARBA00022840"/>
    </source>
</evidence>
<evidence type="ECO:0000256" key="5">
    <source>
        <dbReference type="PROSITE-ProRule" id="PRU01213"/>
    </source>
</evidence>
<dbReference type="PANTHER" id="PTHR42781:SF4">
    <property type="entry name" value="SPERMIDINE_PUTRESCINE IMPORT ATP-BINDING PROTEIN POTA"/>
    <property type="match status" value="1"/>
</dbReference>
<dbReference type="PROSITE" id="PS50893">
    <property type="entry name" value="ABC_TRANSPORTER_2"/>
    <property type="match status" value="1"/>
</dbReference>
<gene>
    <name evidence="8" type="ORF">H1R19_21500</name>
</gene>
<evidence type="ECO:0000256" key="2">
    <source>
        <dbReference type="ARBA" id="ARBA00022505"/>
    </source>
</evidence>
<dbReference type="SUPFAM" id="SSF52540">
    <property type="entry name" value="P-loop containing nucleoside triphosphate hydrolases"/>
    <property type="match status" value="1"/>
</dbReference>
<dbReference type="Pfam" id="PF00005">
    <property type="entry name" value="ABC_tran"/>
    <property type="match status" value="1"/>
</dbReference>
<dbReference type="Gene3D" id="3.40.50.300">
    <property type="entry name" value="P-loop containing nucleotide triphosphate hydrolases"/>
    <property type="match status" value="1"/>
</dbReference>
<dbReference type="SMART" id="SM00382">
    <property type="entry name" value="AAA"/>
    <property type="match status" value="1"/>
</dbReference>
<dbReference type="InterPro" id="IPR050093">
    <property type="entry name" value="ABC_SmlMolc_Importer"/>
</dbReference>
<dbReference type="InterPro" id="IPR008995">
    <property type="entry name" value="Mo/tungstate-bd_C_term_dom"/>
</dbReference>
<dbReference type="GO" id="GO:0016887">
    <property type="term" value="F:ATP hydrolysis activity"/>
    <property type="evidence" value="ECO:0007669"/>
    <property type="project" value="InterPro"/>
</dbReference>
<evidence type="ECO:0000259" key="6">
    <source>
        <dbReference type="PROSITE" id="PS50893"/>
    </source>
</evidence>
<keyword evidence="4 8" id="KW-0067">ATP-binding</keyword>
<dbReference type="PROSITE" id="PS51866">
    <property type="entry name" value="MOP"/>
    <property type="match status" value="1"/>
</dbReference>
<evidence type="ECO:0000256" key="1">
    <source>
        <dbReference type="ARBA" id="ARBA00022448"/>
    </source>
</evidence>
<accession>A0A7D7QHJ7</accession>
<name>A0A7D7QHJ7_9ACTN</name>
<keyword evidence="2 5" id="KW-0500">Molybdenum</keyword>
<dbReference type="PANTHER" id="PTHR42781">
    <property type="entry name" value="SPERMIDINE/PUTRESCINE IMPORT ATP-BINDING PROTEIN POTA"/>
    <property type="match status" value="1"/>
</dbReference>
<dbReference type="Gene3D" id="2.40.50.100">
    <property type="match status" value="1"/>
</dbReference>
<dbReference type="Proteomes" id="UP000515663">
    <property type="component" value="Chromosome"/>
</dbReference>
<keyword evidence="3" id="KW-0547">Nucleotide-binding</keyword>
<dbReference type="EMBL" id="CP059491">
    <property type="protein sequence ID" value="QMT01364.1"/>
    <property type="molecule type" value="Genomic_DNA"/>
</dbReference>
<dbReference type="AlphaFoldDB" id="A0A7D7QHJ7"/>
<evidence type="ECO:0000259" key="7">
    <source>
        <dbReference type="PROSITE" id="PS51866"/>
    </source>
</evidence>
<dbReference type="RefSeq" id="WP_219850120.1">
    <property type="nucleotide sequence ID" value="NZ_CP059491.1"/>
</dbReference>
<dbReference type="InterPro" id="IPR003593">
    <property type="entry name" value="AAA+_ATPase"/>
</dbReference>
<dbReference type="InterPro" id="IPR004606">
    <property type="entry name" value="Mop_domain"/>
</dbReference>